<evidence type="ECO:0000313" key="1">
    <source>
        <dbReference type="EMBL" id="TWR65471.1"/>
    </source>
</evidence>
<proteinExistence type="predicted"/>
<accession>A0A5C5PLV5</accession>
<sequence length="36" mass="4095">MGDRAVSQAARDQHPQEDEMGFYRAHSVFQFGVVAR</sequence>
<protein>
    <submittedName>
        <fullName evidence="1">rRNA maturation RNAse YbeY</fullName>
    </submittedName>
</protein>
<evidence type="ECO:0000313" key="2">
    <source>
        <dbReference type="Proteomes" id="UP000317267"/>
    </source>
</evidence>
<comment type="caution">
    <text evidence="1">The sequence shown here is derived from an EMBL/GenBank/DDBJ whole genome shotgun (WGS) entry which is preliminary data.</text>
</comment>
<dbReference type="AlphaFoldDB" id="A0A5C5PLV5"/>
<name>A0A5C5PLV5_9PSED</name>
<gene>
    <name evidence="1" type="ORF">FIV39_15470</name>
</gene>
<organism evidence="1 2">
    <name type="scientific">Pseudomonas grimontii</name>
    <dbReference type="NCBI Taxonomy" id="129847"/>
    <lineage>
        <taxon>Bacteria</taxon>
        <taxon>Pseudomonadati</taxon>
        <taxon>Pseudomonadota</taxon>
        <taxon>Gammaproteobacteria</taxon>
        <taxon>Pseudomonadales</taxon>
        <taxon>Pseudomonadaceae</taxon>
        <taxon>Pseudomonas</taxon>
    </lineage>
</organism>
<dbReference type="Proteomes" id="UP000317267">
    <property type="component" value="Unassembled WGS sequence"/>
</dbReference>
<dbReference type="EMBL" id="VFES01000009">
    <property type="protein sequence ID" value="TWR65471.1"/>
    <property type="molecule type" value="Genomic_DNA"/>
</dbReference>
<reference evidence="1 2" key="1">
    <citation type="submission" date="2019-06" db="EMBL/GenBank/DDBJ databases">
        <title>Pseudomonas bimorpha sp. nov. isolated from bovine raw milk and skim milk concentrate.</title>
        <authorList>
            <person name="Hofmann K."/>
            <person name="Huptas C."/>
            <person name="Doll E."/>
            <person name="Scherer S."/>
            <person name="Wenning M."/>
        </authorList>
    </citation>
    <scope>NUCLEOTIDE SEQUENCE [LARGE SCALE GENOMIC DNA]</scope>
    <source>
        <strain evidence="1 2">DSM 17515</strain>
    </source>
</reference>